<protein>
    <recommendedName>
        <fullName evidence="3">WXG100 family type VII secretion target</fullName>
    </recommendedName>
</protein>
<proteinExistence type="predicted"/>
<sequence>MGDIRLDTTKVRNTGEDMKALSSDTQRRLGHTLDTTYDVYRDHMFWQCGSSLLACRDAWQGHMIELARQMGDLGQRLQDSADGYDAADQDAVARLRAGMRDLGSR</sequence>
<organism evidence="1 2">
    <name type="scientific">Streptomyces celluloflavus</name>
    <dbReference type="NCBI Taxonomy" id="58344"/>
    <lineage>
        <taxon>Bacteria</taxon>
        <taxon>Bacillati</taxon>
        <taxon>Actinomycetota</taxon>
        <taxon>Actinomycetes</taxon>
        <taxon>Kitasatosporales</taxon>
        <taxon>Streptomycetaceae</taxon>
        <taxon>Streptomyces</taxon>
    </lineage>
</organism>
<dbReference type="Proteomes" id="UP001610990">
    <property type="component" value="Unassembled WGS sequence"/>
</dbReference>
<evidence type="ECO:0000313" key="2">
    <source>
        <dbReference type="Proteomes" id="UP001610990"/>
    </source>
</evidence>
<dbReference type="EMBL" id="JBIRGH010000013">
    <property type="protein sequence ID" value="MFH8587009.1"/>
    <property type="molecule type" value="Genomic_DNA"/>
</dbReference>
<gene>
    <name evidence="1" type="ORF">ACH4GP_21845</name>
</gene>
<reference evidence="1 2" key="1">
    <citation type="submission" date="2024-10" db="EMBL/GenBank/DDBJ databases">
        <title>The Natural Products Discovery Center: Release of the First 8490 Sequenced Strains for Exploring Actinobacteria Biosynthetic Diversity.</title>
        <authorList>
            <person name="Kalkreuter E."/>
            <person name="Kautsar S.A."/>
            <person name="Yang D."/>
            <person name="Bader C.D."/>
            <person name="Teijaro C.N."/>
            <person name="Fluegel L."/>
            <person name="Davis C.M."/>
            <person name="Simpson J.R."/>
            <person name="Lauterbach L."/>
            <person name="Steele A.D."/>
            <person name="Gui C."/>
            <person name="Meng S."/>
            <person name="Li G."/>
            <person name="Viehrig K."/>
            <person name="Ye F."/>
            <person name="Su P."/>
            <person name="Kiefer A.F."/>
            <person name="Nichols A."/>
            <person name="Cepeda A.J."/>
            <person name="Yan W."/>
            <person name="Fan B."/>
            <person name="Jiang Y."/>
            <person name="Adhikari A."/>
            <person name="Zheng C.-J."/>
            <person name="Schuster L."/>
            <person name="Cowan T.M."/>
            <person name="Smanski M.J."/>
            <person name="Chevrette M.G."/>
            <person name="De Carvalho L.P.S."/>
            <person name="Shen B."/>
        </authorList>
    </citation>
    <scope>NUCLEOTIDE SEQUENCE [LARGE SCALE GENOMIC DNA]</scope>
    <source>
        <strain evidence="1 2">NPDC018013</strain>
    </source>
</reference>
<evidence type="ECO:0008006" key="3">
    <source>
        <dbReference type="Google" id="ProtNLM"/>
    </source>
</evidence>
<comment type="caution">
    <text evidence="1">The sequence shown here is derived from an EMBL/GenBank/DDBJ whole genome shotgun (WGS) entry which is preliminary data.</text>
</comment>
<dbReference type="RefSeq" id="WP_397674107.1">
    <property type="nucleotide sequence ID" value="NZ_JBIRFW010000002.1"/>
</dbReference>
<name>A0ABW7RI35_9ACTN</name>
<keyword evidence="2" id="KW-1185">Reference proteome</keyword>
<evidence type="ECO:0000313" key="1">
    <source>
        <dbReference type="EMBL" id="MFH8587009.1"/>
    </source>
</evidence>
<accession>A0ABW7RI35</accession>